<feature type="chain" id="PRO_5011447896" evidence="3">
    <location>
        <begin position="25"/>
        <end position="285"/>
    </location>
</feature>
<evidence type="ECO:0000256" key="3">
    <source>
        <dbReference type="SAM" id="SignalP"/>
    </source>
</evidence>
<gene>
    <name evidence="4" type="ORF">SAMN05421810_103584</name>
</gene>
<feature type="transmembrane region" description="Helical" evidence="2">
    <location>
        <begin position="260"/>
        <end position="281"/>
    </location>
</feature>
<protein>
    <submittedName>
        <fullName evidence="4">Uncharacterized protein</fullName>
    </submittedName>
</protein>
<reference evidence="5" key="1">
    <citation type="submission" date="2016-10" db="EMBL/GenBank/DDBJ databases">
        <authorList>
            <person name="Varghese N."/>
            <person name="Submissions S."/>
        </authorList>
    </citation>
    <scope>NUCLEOTIDE SEQUENCE [LARGE SCALE GENOMIC DNA]</scope>
    <source>
        <strain evidence="5">CGMCC 4.5579</strain>
    </source>
</reference>
<keyword evidence="2" id="KW-1133">Transmembrane helix</keyword>
<sequence length="285" mass="28004">MLTATAIAAAVTGFSLLGGGTAAATTLAGSCSGTVIGPAGEAVAVDSAPVADIVRAAAKEKARFLNGVDPDKLANKVNREGVIPAGTIPGAGDGAFSGAQVAKIVGTRLEKDDGDGLGPWVDLTGVKKDTLEHIKSKVSGLCGLTLRAKAEPSSQPTPPQQGGTAGTHGGTPAPGATPLSGTGDARAPQRDYSGIPTASAGVAVPPELRYPPSSGVPGQGTPEFGILGADQGTADGTADIRNAGNADPLAAGESPNDVQLPMLLAVVALAGVTAALVRTWVLRRV</sequence>
<dbReference type="STRING" id="587909.SAMN05421810_103584"/>
<keyword evidence="5" id="KW-1185">Reference proteome</keyword>
<dbReference type="Proteomes" id="UP000198727">
    <property type="component" value="Unassembled WGS sequence"/>
</dbReference>
<keyword evidence="3" id="KW-0732">Signal</keyword>
<feature type="region of interest" description="Disordered" evidence="1">
    <location>
        <begin position="149"/>
        <end position="223"/>
    </location>
</feature>
<proteinExistence type="predicted"/>
<dbReference type="EMBL" id="FOWW01000003">
    <property type="protein sequence ID" value="SFP84370.1"/>
    <property type="molecule type" value="Genomic_DNA"/>
</dbReference>
<evidence type="ECO:0000313" key="4">
    <source>
        <dbReference type="EMBL" id="SFP84370.1"/>
    </source>
</evidence>
<keyword evidence="2" id="KW-0472">Membrane</keyword>
<feature type="signal peptide" evidence="3">
    <location>
        <begin position="1"/>
        <end position="24"/>
    </location>
</feature>
<evidence type="ECO:0000313" key="5">
    <source>
        <dbReference type="Proteomes" id="UP000198727"/>
    </source>
</evidence>
<evidence type="ECO:0000256" key="1">
    <source>
        <dbReference type="SAM" id="MobiDB-lite"/>
    </source>
</evidence>
<organism evidence="4 5">
    <name type="scientific">Amycolatopsis arida</name>
    <dbReference type="NCBI Taxonomy" id="587909"/>
    <lineage>
        <taxon>Bacteria</taxon>
        <taxon>Bacillati</taxon>
        <taxon>Actinomycetota</taxon>
        <taxon>Actinomycetes</taxon>
        <taxon>Pseudonocardiales</taxon>
        <taxon>Pseudonocardiaceae</taxon>
        <taxon>Amycolatopsis</taxon>
    </lineage>
</organism>
<keyword evidence="2" id="KW-0812">Transmembrane</keyword>
<feature type="compositionally biased region" description="Low complexity" evidence="1">
    <location>
        <begin position="170"/>
        <end position="183"/>
    </location>
</feature>
<evidence type="ECO:0000256" key="2">
    <source>
        <dbReference type="SAM" id="Phobius"/>
    </source>
</evidence>
<dbReference type="AlphaFoldDB" id="A0A1I5TMU9"/>
<name>A0A1I5TMU9_9PSEU</name>
<accession>A0A1I5TMU9</accession>